<keyword evidence="6 13" id="KW-0349">Heme</keyword>
<evidence type="ECO:0000256" key="2">
    <source>
        <dbReference type="ARBA" id="ARBA00009819"/>
    </source>
</evidence>
<evidence type="ECO:0000256" key="7">
    <source>
        <dbReference type="ARBA" id="ARBA00022692"/>
    </source>
</evidence>
<dbReference type="Proteomes" id="UP000645257">
    <property type="component" value="Unassembled WGS sequence"/>
</dbReference>
<protein>
    <submittedName>
        <fullName evidence="14">Cytochrome d ubiquinol oxidase subunit I</fullName>
    </submittedName>
</protein>
<dbReference type="GO" id="GO:0046872">
    <property type="term" value="F:metal ion binding"/>
    <property type="evidence" value="ECO:0007669"/>
    <property type="project" value="UniProtKB-UniRule"/>
</dbReference>
<dbReference type="PANTHER" id="PTHR30365:SF0">
    <property type="entry name" value="CYTOCHROME BD-I UBIQUINOL OXIDASE SUBUNIT 1"/>
    <property type="match status" value="1"/>
</dbReference>
<evidence type="ECO:0000256" key="9">
    <source>
        <dbReference type="ARBA" id="ARBA00022982"/>
    </source>
</evidence>
<evidence type="ECO:0000256" key="10">
    <source>
        <dbReference type="ARBA" id="ARBA00022989"/>
    </source>
</evidence>
<evidence type="ECO:0000313" key="15">
    <source>
        <dbReference type="Proteomes" id="UP000645257"/>
    </source>
</evidence>
<dbReference type="EMBL" id="BMYX01000015">
    <property type="protein sequence ID" value="GGY20562.1"/>
    <property type="molecule type" value="Genomic_DNA"/>
</dbReference>
<dbReference type="GO" id="GO:0005886">
    <property type="term" value="C:plasma membrane"/>
    <property type="evidence" value="ECO:0007669"/>
    <property type="project" value="UniProtKB-SubCell"/>
</dbReference>
<keyword evidence="12 13" id="KW-0472">Membrane</keyword>
<evidence type="ECO:0000256" key="4">
    <source>
        <dbReference type="ARBA" id="ARBA00022475"/>
    </source>
</evidence>
<keyword evidence="7 13" id="KW-0812">Transmembrane</keyword>
<dbReference type="PIRSF" id="PIRSF006446">
    <property type="entry name" value="Cyt_quinol_oxidase_1"/>
    <property type="match status" value="1"/>
</dbReference>
<feature type="transmembrane region" description="Helical" evidence="13">
    <location>
        <begin position="57"/>
        <end position="76"/>
    </location>
</feature>
<evidence type="ECO:0000256" key="1">
    <source>
        <dbReference type="ARBA" id="ARBA00004429"/>
    </source>
</evidence>
<keyword evidence="4 13" id="KW-1003">Cell membrane</keyword>
<keyword evidence="10 13" id="KW-1133">Transmembrane helix</keyword>
<evidence type="ECO:0000256" key="13">
    <source>
        <dbReference type="PIRNR" id="PIRNR006446"/>
    </source>
</evidence>
<organism evidence="14 15">
    <name type="scientific">Paludibacterium paludis</name>
    <dbReference type="NCBI Taxonomy" id="1225769"/>
    <lineage>
        <taxon>Bacteria</taxon>
        <taxon>Pseudomonadati</taxon>
        <taxon>Pseudomonadota</taxon>
        <taxon>Betaproteobacteria</taxon>
        <taxon>Neisseriales</taxon>
        <taxon>Chromobacteriaceae</taxon>
        <taxon>Paludibacterium</taxon>
    </lineage>
</organism>
<dbReference type="RefSeq" id="WP_189534852.1">
    <property type="nucleotide sequence ID" value="NZ_BMYX01000015.1"/>
</dbReference>
<dbReference type="GO" id="GO:0009055">
    <property type="term" value="F:electron transfer activity"/>
    <property type="evidence" value="ECO:0007669"/>
    <property type="project" value="UniProtKB-UniRule"/>
</dbReference>
<feature type="transmembrane region" description="Helical" evidence="13">
    <location>
        <begin position="131"/>
        <end position="154"/>
    </location>
</feature>
<feature type="transmembrane region" description="Helical" evidence="13">
    <location>
        <begin position="391"/>
        <end position="415"/>
    </location>
</feature>
<dbReference type="PANTHER" id="PTHR30365">
    <property type="entry name" value="CYTOCHROME D UBIQUINOL OXIDASE"/>
    <property type="match status" value="1"/>
</dbReference>
<keyword evidence="11 13" id="KW-0408">Iron</keyword>
<dbReference type="AlphaFoldDB" id="A0A918P4U0"/>
<dbReference type="Pfam" id="PF01654">
    <property type="entry name" value="Cyt_bd_oxida_I"/>
    <property type="match status" value="1"/>
</dbReference>
<keyword evidence="5" id="KW-0997">Cell inner membrane</keyword>
<evidence type="ECO:0000256" key="8">
    <source>
        <dbReference type="ARBA" id="ARBA00022723"/>
    </source>
</evidence>
<evidence type="ECO:0000313" key="14">
    <source>
        <dbReference type="EMBL" id="GGY20562.1"/>
    </source>
</evidence>
<keyword evidence="15" id="KW-1185">Reference proteome</keyword>
<feature type="transmembrane region" description="Helical" evidence="13">
    <location>
        <begin position="424"/>
        <end position="447"/>
    </location>
</feature>
<dbReference type="GO" id="GO:0016682">
    <property type="term" value="F:oxidoreductase activity, acting on diphenols and related substances as donors, oxygen as acceptor"/>
    <property type="evidence" value="ECO:0007669"/>
    <property type="project" value="TreeGrafter"/>
</dbReference>
<reference evidence="14" key="1">
    <citation type="journal article" date="2014" name="Int. J. Syst. Evol. Microbiol.">
        <title>Complete genome sequence of Corynebacterium casei LMG S-19264T (=DSM 44701T), isolated from a smear-ripened cheese.</title>
        <authorList>
            <consortium name="US DOE Joint Genome Institute (JGI-PGF)"/>
            <person name="Walter F."/>
            <person name="Albersmeier A."/>
            <person name="Kalinowski J."/>
            <person name="Ruckert C."/>
        </authorList>
    </citation>
    <scope>NUCLEOTIDE SEQUENCE</scope>
    <source>
        <strain evidence="14">KCTC 32182</strain>
    </source>
</reference>
<evidence type="ECO:0000256" key="5">
    <source>
        <dbReference type="ARBA" id="ARBA00022519"/>
    </source>
</evidence>
<feature type="transmembrane region" description="Helical" evidence="13">
    <location>
        <begin position="218"/>
        <end position="240"/>
    </location>
</feature>
<dbReference type="GO" id="GO:0020037">
    <property type="term" value="F:heme binding"/>
    <property type="evidence" value="ECO:0007669"/>
    <property type="project" value="TreeGrafter"/>
</dbReference>
<feature type="transmembrane region" description="Helical" evidence="13">
    <location>
        <begin position="20"/>
        <end position="45"/>
    </location>
</feature>
<sequence>MLPDLDVVELSRLQFGLTAMFHFLFVPLTLGMAWLLFICESVFVMTGKEVYRDMTRFWGKLFGINFAMGVTTGLTLEFQFGTNWAYYSHYVGDIFGIPLALEGMMAFFLESTFIGLFFFGWDRLSRVQHLMVTFLVALGSSLSALWILVANAWMQNPVGAEFNYETMRMELTSLSQVFFNPVAQVKFVHTVASGYVAASMFVLGVSGWYLLKARDTGFALRSFAVATGFGLASVLSVLVLGDESGYTAGEVQKVKLAAIEAVWETEPAPASLTLIGWPDQKAETTRYAVRIPWLMGLIATRSLDTPVVGIKQLKVQYEQRIRSGQVAYDALVKLRGGDRSSATHAQFDAHKADLGYGLLLKPYTTRVVDASEAQIRAAVEDTIPMVAPIFFSFRIMVGLGLLFLFIFATSAWFLWRRNLAPQRWLLRLAVVSIPLPWVAIECGWYVAEGGRQPWTISGILPVRLSASSLDASQLHFSMAGLLIMYTALFIVEMWLMIKTIRKGPASLGTGRYHGEAAARGEENRHA</sequence>
<name>A0A918P4U0_9NEIS</name>
<keyword evidence="9 13" id="KW-0249">Electron transport</keyword>
<dbReference type="GO" id="GO:0019646">
    <property type="term" value="P:aerobic electron transport chain"/>
    <property type="evidence" value="ECO:0007669"/>
    <property type="project" value="InterPro"/>
</dbReference>
<evidence type="ECO:0000256" key="3">
    <source>
        <dbReference type="ARBA" id="ARBA00022448"/>
    </source>
</evidence>
<accession>A0A918P4U0</accession>
<evidence type="ECO:0000256" key="12">
    <source>
        <dbReference type="ARBA" id="ARBA00023136"/>
    </source>
</evidence>
<comment type="subcellular location">
    <subcellularLocation>
        <location evidence="1">Cell inner membrane</location>
        <topology evidence="1">Multi-pass membrane protein</topology>
    </subcellularLocation>
</comment>
<feature type="transmembrane region" description="Helical" evidence="13">
    <location>
        <begin position="187"/>
        <end position="211"/>
    </location>
</feature>
<reference evidence="14" key="2">
    <citation type="submission" date="2020-09" db="EMBL/GenBank/DDBJ databases">
        <authorList>
            <person name="Sun Q."/>
            <person name="Kim S."/>
        </authorList>
    </citation>
    <scope>NUCLEOTIDE SEQUENCE</scope>
    <source>
        <strain evidence="14">KCTC 32182</strain>
    </source>
</reference>
<proteinExistence type="inferred from homology"/>
<comment type="similarity">
    <text evidence="2 13">Belongs to the cytochrome ubiquinol oxidase subunit 1 family.</text>
</comment>
<feature type="transmembrane region" description="Helical" evidence="13">
    <location>
        <begin position="474"/>
        <end position="497"/>
    </location>
</feature>
<evidence type="ECO:0000256" key="6">
    <source>
        <dbReference type="ARBA" id="ARBA00022617"/>
    </source>
</evidence>
<gene>
    <name evidence="14" type="primary">cydA</name>
    <name evidence="14" type="ORF">GCM10011289_25200</name>
</gene>
<keyword evidence="3 13" id="KW-0813">Transport</keyword>
<feature type="transmembrane region" description="Helical" evidence="13">
    <location>
        <begin position="96"/>
        <end position="119"/>
    </location>
</feature>
<keyword evidence="8 13" id="KW-0479">Metal-binding</keyword>
<dbReference type="InterPro" id="IPR002585">
    <property type="entry name" value="Cyt-d_ubiquinol_oxidase_su_1"/>
</dbReference>
<comment type="caution">
    <text evidence="14">The sequence shown here is derived from an EMBL/GenBank/DDBJ whole genome shotgun (WGS) entry which is preliminary data.</text>
</comment>
<dbReference type="GO" id="GO:0070069">
    <property type="term" value="C:cytochrome complex"/>
    <property type="evidence" value="ECO:0007669"/>
    <property type="project" value="UniProtKB-UniRule"/>
</dbReference>
<evidence type="ECO:0000256" key="11">
    <source>
        <dbReference type="ARBA" id="ARBA00023004"/>
    </source>
</evidence>